<protein>
    <recommendedName>
        <fullName evidence="6">BZIP domain-containing protein</fullName>
    </recommendedName>
</protein>
<dbReference type="GO" id="GO:0045893">
    <property type="term" value="P:positive regulation of DNA-templated transcription"/>
    <property type="evidence" value="ECO:0007669"/>
    <property type="project" value="TreeGrafter"/>
</dbReference>
<dbReference type="Gene3D" id="1.20.5.170">
    <property type="match status" value="1"/>
</dbReference>
<dbReference type="GO" id="GO:0000976">
    <property type="term" value="F:transcription cis-regulatory region binding"/>
    <property type="evidence" value="ECO:0007669"/>
    <property type="project" value="TreeGrafter"/>
</dbReference>
<dbReference type="SMART" id="SM00338">
    <property type="entry name" value="BRLZ"/>
    <property type="match status" value="1"/>
</dbReference>
<reference evidence="7 8" key="1">
    <citation type="submission" date="2019-05" db="EMBL/GenBank/DDBJ databases">
        <title>Mikania micrantha, genome provides insights into the molecular mechanism of rapid growth.</title>
        <authorList>
            <person name="Liu B."/>
        </authorList>
    </citation>
    <scope>NUCLEOTIDE SEQUENCE [LARGE SCALE GENOMIC DNA]</scope>
    <source>
        <strain evidence="7">NLD-2019</strain>
        <tissue evidence="7">Leaf</tissue>
    </source>
</reference>
<comment type="subcellular location">
    <subcellularLocation>
        <location evidence="1">Nucleus</location>
    </subcellularLocation>
</comment>
<evidence type="ECO:0000256" key="3">
    <source>
        <dbReference type="ARBA" id="ARBA00023125"/>
    </source>
</evidence>
<feature type="domain" description="BZIP" evidence="6">
    <location>
        <begin position="11"/>
        <end position="63"/>
    </location>
</feature>
<keyword evidence="4" id="KW-0804">Transcription</keyword>
<dbReference type="InterPro" id="IPR004827">
    <property type="entry name" value="bZIP"/>
</dbReference>
<comment type="caution">
    <text evidence="7">The sequence shown here is derived from an EMBL/GenBank/DDBJ whole genome shotgun (WGS) entry which is preliminary data.</text>
</comment>
<proteinExistence type="predicted"/>
<evidence type="ECO:0000256" key="5">
    <source>
        <dbReference type="ARBA" id="ARBA00023242"/>
    </source>
</evidence>
<evidence type="ECO:0000313" key="7">
    <source>
        <dbReference type="EMBL" id="KAD5803002.1"/>
    </source>
</evidence>
<dbReference type="GO" id="GO:0046982">
    <property type="term" value="F:protein heterodimerization activity"/>
    <property type="evidence" value="ECO:0007669"/>
    <property type="project" value="UniProtKB-ARBA"/>
</dbReference>
<keyword evidence="3" id="KW-0238">DNA-binding</keyword>
<dbReference type="OrthoDB" id="551672at2759"/>
<dbReference type="Pfam" id="PF00170">
    <property type="entry name" value="bZIP_1"/>
    <property type="match status" value="1"/>
</dbReference>
<evidence type="ECO:0000256" key="1">
    <source>
        <dbReference type="ARBA" id="ARBA00004123"/>
    </source>
</evidence>
<evidence type="ECO:0000256" key="4">
    <source>
        <dbReference type="ARBA" id="ARBA00023163"/>
    </source>
</evidence>
<dbReference type="EMBL" id="SZYD01000007">
    <property type="protein sequence ID" value="KAD5803002.1"/>
    <property type="molecule type" value="Genomic_DNA"/>
</dbReference>
<keyword evidence="5" id="KW-0539">Nucleus</keyword>
<dbReference type="GO" id="GO:0005634">
    <property type="term" value="C:nucleus"/>
    <property type="evidence" value="ECO:0007669"/>
    <property type="project" value="UniProtKB-SubCell"/>
</dbReference>
<accession>A0A5N6P1I8</accession>
<dbReference type="SUPFAM" id="SSF57959">
    <property type="entry name" value="Leucine zipper domain"/>
    <property type="match status" value="1"/>
</dbReference>
<organism evidence="7 8">
    <name type="scientific">Mikania micrantha</name>
    <name type="common">bitter vine</name>
    <dbReference type="NCBI Taxonomy" id="192012"/>
    <lineage>
        <taxon>Eukaryota</taxon>
        <taxon>Viridiplantae</taxon>
        <taxon>Streptophyta</taxon>
        <taxon>Embryophyta</taxon>
        <taxon>Tracheophyta</taxon>
        <taxon>Spermatophyta</taxon>
        <taxon>Magnoliopsida</taxon>
        <taxon>eudicotyledons</taxon>
        <taxon>Gunneridae</taxon>
        <taxon>Pentapetalae</taxon>
        <taxon>asterids</taxon>
        <taxon>campanulids</taxon>
        <taxon>Asterales</taxon>
        <taxon>Asteraceae</taxon>
        <taxon>Asteroideae</taxon>
        <taxon>Heliantheae alliance</taxon>
        <taxon>Eupatorieae</taxon>
        <taxon>Mikania</taxon>
    </lineage>
</organism>
<dbReference type="InterPro" id="IPR046347">
    <property type="entry name" value="bZIP_sf"/>
</dbReference>
<evidence type="ECO:0000259" key="6">
    <source>
        <dbReference type="PROSITE" id="PS50217"/>
    </source>
</evidence>
<sequence length="167" mass="19568">MPSTGCNLKVDEKKMKRMISNRESARRSRMKKDQHMKDLNDQIFYFTKKRDELLLKIEGIAKDNGVIEMENMVLRSQKQELEKRLEYANHVCSWYEGDGDDGHVSMGVAHEPWLRPWEPYNFMPVIMSSSLIFRVGGVDLLLMPFVAFDEAVNQVKGLALRWKNTWK</sequence>
<evidence type="ECO:0000256" key="2">
    <source>
        <dbReference type="ARBA" id="ARBA00023015"/>
    </source>
</evidence>
<evidence type="ECO:0000313" key="8">
    <source>
        <dbReference type="Proteomes" id="UP000326396"/>
    </source>
</evidence>
<gene>
    <name evidence="7" type="ORF">E3N88_14362</name>
</gene>
<name>A0A5N6P1I8_9ASTR</name>
<dbReference type="PROSITE" id="PS50217">
    <property type="entry name" value="BZIP"/>
    <property type="match status" value="1"/>
</dbReference>
<dbReference type="CDD" id="cd14702">
    <property type="entry name" value="bZIP_plant_GBF1"/>
    <property type="match status" value="1"/>
</dbReference>
<dbReference type="PANTHER" id="PTHR45764:SF31">
    <property type="entry name" value="BASIC LEUCINE ZIPPER 1"/>
    <property type="match status" value="1"/>
</dbReference>
<dbReference type="Proteomes" id="UP000326396">
    <property type="component" value="Linkage Group LG15"/>
</dbReference>
<dbReference type="GO" id="GO:0003700">
    <property type="term" value="F:DNA-binding transcription factor activity"/>
    <property type="evidence" value="ECO:0007669"/>
    <property type="project" value="InterPro"/>
</dbReference>
<dbReference type="AlphaFoldDB" id="A0A5N6P1I8"/>
<dbReference type="PROSITE" id="PS00036">
    <property type="entry name" value="BZIP_BASIC"/>
    <property type="match status" value="1"/>
</dbReference>
<dbReference type="InterPro" id="IPR045314">
    <property type="entry name" value="bZIP_plant_GBF1"/>
</dbReference>
<keyword evidence="8" id="KW-1185">Reference proteome</keyword>
<keyword evidence="2" id="KW-0805">Transcription regulation</keyword>
<dbReference type="PANTHER" id="PTHR45764">
    <property type="entry name" value="BZIP TRANSCRIPTION FACTOR 44"/>
    <property type="match status" value="1"/>
</dbReference>
<dbReference type="FunFam" id="1.20.5.170:FF:000020">
    <property type="entry name" value="BZIP transcription factor"/>
    <property type="match status" value="1"/>
</dbReference>